<dbReference type="STRING" id="33888.A6122_0895"/>
<dbReference type="RefSeq" id="WP_068252133.1">
    <property type="nucleotide sequence ID" value="NZ_CP015515.1"/>
</dbReference>
<name>A0A160KSD3_9MICO</name>
<evidence type="ECO:0000313" key="2">
    <source>
        <dbReference type="Proteomes" id="UP000077071"/>
    </source>
</evidence>
<protein>
    <submittedName>
        <fullName evidence="1">Uncharacterized protein</fullName>
    </submittedName>
</protein>
<dbReference type="OrthoDB" id="5125878at2"/>
<organism evidence="1 2">
    <name type="scientific">Rathayibacter tritici</name>
    <dbReference type="NCBI Taxonomy" id="33888"/>
    <lineage>
        <taxon>Bacteria</taxon>
        <taxon>Bacillati</taxon>
        <taxon>Actinomycetota</taxon>
        <taxon>Actinomycetes</taxon>
        <taxon>Micrococcales</taxon>
        <taxon>Microbacteriaceae</taxon>
        <taxon>Rathayibacter</taxon>
    </lineage>
</organism>
<gene>
    <name evidence="1" type="ORF">A6122_0895</name>
</gene>
<dbReference type="AlphaFoldDB" id="A0A160KSD3"/>
<keyword evidence="2" id="KW-1185">Reference proteome</keyword>
<accession>A0A160KSD3</accession>
<dbReference type="PATRIC" id="fig|33888.3.peg.990"/>
<dbReference type="Proteomes" id="UP000077071">
    <property type="component" value="Chromosome"/>
</dbReference>
<sequence length="202" mass="22243">MQDQHDQEPLERCRTAERRWGPADSLLPRLDRQRALLAAADALADGKSHVWSRLLRDYTRTSDRVVSVHGDAEAATLGWLKPRGVVSLLVTERCDDDTAAEHLVAALAAMNAVTLTVDDARATRLRPLLDVLHQHLPDAFAELAVDRRAPYPAGAAVAVLAPGTFYRAWAPPLALAPVHDDDDRLALLTLYGRVRQLDVRPS</sequence>
<proteinExistence type="predicted"/>
<evidence type="ECO:0000313" key="1">
    <source>
        <dbReference type="EMBL" id="AND16048.1"/>
    </source>
</evidence>
<reference evidence="1 2" key="1">
    <citation type="submission" date="2016-05" db="EMBL/GenBank/DDBJ databases">
        <title>Complete genome sequence of Rathayibacter tritici NCPPB 1953.</title>
        <authorList>
            <person name="Park J."/>
            <person name="Lee H.-H."/>
            <person name="Lee S.-W."/>
            <person name="Seo Y.-S."/>
        </authorList>
    </citation>
    <scope>NUCLEOTIDE SEQUENCE [LARGE SCALE GENOMIC DNA]</scope>
    <source>
        <strain evidence="1 2">NCPPB 1953</strain>
    </source>
</reference>
<dbReference type="KEGG" id="rtn:A6122_0895"/>
<dbReference type="EMBL" id="CP015515">
    <property type="protein sequence ID" value="AND16048.1"/>
    <property type="molecule type" value="Genomic_DNA"/>
</dbReference>